<evidence type="ECO:0000313" key="10">
    <source>
        <dbReference type="EMBL" id="CAH0545671.1"/>
    </source>
</evidence>
<dbReference type="PROSITE" id="PS00237">
    <property type="entry name" value="G_PROTEIN_RECEP_F1_1"/>
    <property type="match status" value="1"/>
</dbReference>
<evidence type="ECO:0000259" key="9">
    <source>
        <dbReference type="PROSITE" id="PS50262"/>
    </source>
</evidence>
<feature type="transmembrane region" description="Helical" evidence="7">
    <location>
        <begin position="168"/>
        <end position="189"/>
    </location>
</feature>
<feature type="domain" description="G-protein coupled receptors family 1 profile" evidence="9">
    <location>
        <begin position="111"/>
        <end position="362"/>
    </location>
</feature>
<comment type="subcellular location">
    <subcellularLocation>
        <location evidence="1">Membrane</location>
    </subcellularLocation>
</comment>
<dbReference type="PANTHER" id="PTHR46641:SF25">
    <property type="entry name" value="CNMAMIDE RECEPTOR-RELATED"/>
    <property type="match status" value="1"/>
</dbReference>
<keyword evidence="3 6" id="KW-0812">Transmembrane</keyword>
<dbReference type="PANTHER" id="PTHR46641">
    <property type="entry name" value="FMRFAMIDE RECEPTOR-RELATED"/>
    <property type="match status" value="1"/>
</dbReference>
<dbReference type="InterPro" id="IPR052954">
    <property type="entry name" value="GPCR-Ligand_Int"/>
</dbReference>
<keyword evidence="6" id="KW-0297">G-protein coupled receptor</keyword>
<feature type="transmembrane region" description="Helical" evidence="7">
    <location>
        <begin position="303"/>
        <end position="328"/>
    </location>
</feature>
<evidence type="ECO:0000256" key="2">
    <source>
        <dbReference type="ARBA" id="ARBA00010663"/>
    </source>
</evidence>
<dbReference type="EMBL" id="OV121132">
    <property type="protein sequence ID" value="CAH0545671.1"/>
    <property type="molecule type" value="Genomic_DNA"/>
</dbReference>
<dbReference type="PROSITE" id="PS50262">
    <property type="entry name" value="G_PROTEIN_RECEP_F1_2"/>
    <property type="match status" value="1"/>
</dbReference>
<gene>
    <name evidence="10" type="ORF">MELIAE_LOCUS34</name>
</gene>
<dbReference type="CDD" id="cd14978">
    <property type="entry name" value="7tmA_FMRFamide_R-like"/>
    <property type="match status" value="1"/>
</dbReference>
<evidence type="ECO:0000256" key="5">
    <source>
        <dbReference type="ARBA" id="ARBA00023136"/>
    </source>
</evidence>
<proteinExistence type="inferred from homology"/>
<evidence type="ECO:0000256" key="1">
    <source>
        <dbReference type="ARBA" id="ARBA00004370"/>
    </source>
</evidence>
<dbReference type="AlphaFoldDB" id="A0A9P0AKF0"/>
<evidence type="ECO:0000313" key="11">
    <source>
        <dbReference type="Proteomes" id="UP001154078"/>
    </source>
</evidence>
<dbReference type="Pfam" id="PF00001">
    <property type="entry name" value="7tm_1"/>
    <property type="match status" value="1"/>
</dbReference>
<keyword evidence="6" id="KW-0807">Transducer</keyword>
<comment type="similarity">
    <text evidence="2 6">Belongs to the G-protein coupled receptor 1 family.</text>
</comment>
<evidence type="ECO:0000256" key="7">
    <source>
        <dbReference type="SAM" id="Phobius"/>
    </source>
</evidence>
<sequence length="601" mass="69103">MLLVILLQHCMELNGADIETLQQGWLQYCNLAVQFYCNVAKILSAVGKVSVHVSHVYCDKTTRISVVKTKSNTRKFSNVLKMSNATDTYLSTVENFQLYYLPILITTGLIGNSLSILVFCKTKLKKLSSAYFLTALAISDNVFLSSLFSPWLESFKMNVYYYEWLSRVIGYATYVTGFLSVWLVAAFTFERFIAVKYPLLRKSLCTTKTAKLTVLVLVIVSLILRSPTLFLKFDDLNQLAVIYFVIDFIVTCLIPVPLVIILNIFIFRTILKSSGIRKALTQESNAKNRNKNVVSQNKLTKMLLVASTVFLVSAFPYYLMAMCGLYFYKESDNIHIMESLYLSMLWIEQMWFTSFGINFYVYCLIGQNFRSALYGMFKKEEHRTVAVALAGGSDIYISNGYPLDIHTISILNTDYNHIAYNTISTGYPLDIQTMSRRVGYLYIQWLSIGYPYNLHIEYRLQPYCIQYYIHCSGYPLDFHTMSRRVGHLYIQWLSIGYPMYILDIHKRNPLDIHWIIFFYCLTVLVSVEGVEPGDLSQLSIVILLQHCMELDGADIETLQQGCLQYCNLVMQSYCNVAKILSAVALIANFDFKNLLRRYDPE</sequence>
<evidence type="ECO:0000256" key="8">
    <source>
        <dbReference type="SAM" id="SignalP"/>
    </source>
</evidence>
<dbReference type="OrthoDB" id="9990906at2759"/>
<dbReference type="Gene3D" id="1.20.1070.10">
    <property type="entry name" value="Rhodopsin 7-helix transmembrane proteins"/>
    <property type="match status" value="1"/>
</dbReference>
<keyword evidence="5 7" id="KW-0472">Membrane</keyword>
<feature type="transmembrane region" description="Helical" evidence="7">
    <location>
        <begin position="210"/>
        <end position="230"/>
    </location>
</feature>
<dbReference type="GO" id="GO:0004930">
    <property type="term" value="F:G protein-coupled receptor activity"/>
    <property type="evidence" value="ECO:0007669"/>
    <property type="project" value="UniProtKB-KW"/>
</dbReference>
<dbReference type="PRINTS" id="PR00237">
    <property type="entry name" value="GPCRRHODOPSN"/>
</dbReference>
<organism evidence="10 11">
    <name type="scientific">Brassicogethes aeneus</name>
    <name type="common">Rape pollen beetle</name>
    <name type="synonym">Meligethes aeneus</name>
    <dbReference type="NCBI Taxonomy" id="1431903"/>
    <lineage>
        <taxon>Eukaryota</taxon>
        <taxon>Metazoa</taxon>
        <taxon>Ecdysozoa</taxon>
        <taxon>Arthropoda</taxon>
        <taxon>Hexapoda</taxon>
        <taxon>Insecta</taxon>
        <taxon>Pterygota</taxon>
        <taxon>Neoptera</taxon>
        <taxon>Endopterygota</taxon>
        <taxon>Coleoptera</taxon>
        <taxon>Polyphaga</taxon>
        <taxon>Cucujiformia</taxon>
        <taxon>Nitidulidae</taxon>
        <taxon>Meligethinae</taxon>
        <taxon>Brassicogethes</taxon>
    </lineage>
</organism>
<feature type="signal peptide" evidence="8">
    <location>
        <begin position="1"/>
        <end position="15"/>
    </location>
</feature>
<accession>A0A9P0AKF0</accession>
<dbReference type="InterPro" id="IPR017452">
    <property type="entry name" value="GPCR_Rhodpsn_7TM"/>
</dbReference>
<dbReference type="Proteomes" id="UP001154078">
    <property type="component" value="Chromosome 1"/>
</dbReference>
<dbReference type="SUPFAM" id="SSF81321">
    <property type="entry name" value="Family A G protein-coupled receptor-like"/>
    <property type="match status" value="1"/>
</dbReference>
<feature type="transmembrane region" description="Helical" evidence="7">
    <location>
        <begin position="131"/>
        <end position="148"/>
    </location>
</feature>
<feature type="transmembrane region" description="Helical" evidence="7">
    <location>
        <begin position="99"/>
        <end position="119"/>
    </location>
</feature>
<evidence type="ECO:0000256" key="3">
    <source>
        <dbReference type="ARBA" id="ARBA00022692"/>
    </source>
</evidence>
<keyword evidence="6" id="KW-0675">Receptor</keyword>
<evidence type="ECO:0000256" key="4">
    <source>
        <dbReference type="ARBA" id="ARBA00022989"/>
    </source>
</evidence>
<feature type="chain" id="PRO_5040221094" description="G-protein coupled receptors family 1 profile domain-containing protein" evidence="8">
    <location>
        <begin position="16"/>
        <end position="601"/>
    </location>
</feature>
<feature type="transmembrane region" description="Helical" evidence="7">
    <location>
        <begin position="242"/>
        <end position="267"/>
    </location>
</feature>
<dbReference type="InterPro" id="IPR000276">
    <property type="entry name" value="GPCR_Rhodpsn"/>
</dbReference>
<feature type="transmembrane region" description="Helical" evidence="7">
    <location>
        <begin position="340"/>
        <end position="365"/>
    </location>
</feature>
<reference evidence="10" key="1">
    <citation type="submission" date="2021-12" db="EMBL/GenBank/DDBJ databases">
        <authorList>
            <person name="King R."/>
        </authorList>
    </citation>
    <scope>NUCLEOTIDE SEQUENCE</scope>
</reference>
<protein>
    <recommendedName>
        <fullName evidence="9">G-protein coupled receptors family 1 profile domain-containing protein</fullName>
    </recommendedName>
</protein>
<keyword evidence="4 7" id="KW-1133">Transmembrane helix</keyword>
<name>A0A9P0AKF0_BRAAE</name>
<keyword evidence="11" id="KW-1185">Reference proteome</keyword>
<evidence type="ECO:0000256" key="6">
    <source>
        <dbReference type="RuleBase" id="RU000688"/>
    </source>
</evidence>
<dbReference type="GO" id="GO:0016020">
    <property type="term" value="C:membrane"/>
    <property type="evidence" value="ECO:0007669"/>
    <property type="project" value="UniProtKB-SubCell"/>
</dbReference>
<keyword evidence="8" id="KW-0732">Signal</keyword>